<dbReference type="EMBL" id="CP003557">
    <property type="protein sequence ID" value="AFN74253.1"/>
    <property type="molecule type" value="Genomic_DNA"/>
</dbReference>
<evidence type="ECO:0000313" key="10">
    <source>
        <dbReference type="Proteomes" id="UP000009011"/>
    </source>
</evidence>
<dbReference type="Proteomes" id="UP000009011">
    <property type="component" value="Chromosome"/>
</dbReference>
<dbReference type="InterPro" id="IPR004358">
    <property type="entry name" value="Sig_transdc_His_kin-like_C"/>
</dbReference>
<evidence type="ECO:0000256" key="6">
    <source>
        <dbReference type="ARBA" id="ARBA00023012"/>
    </source>
</evidence>
<comment type="catalytic activity">
    <reaction evidence="1">
        <text>ATP + protein L-histidine = ADP + protein N-phospho-L-histidine.</text>
        <dbReference type="EC" id="2.7.13.3"/>
    </reaction>
</comment>
<dbReference type="SUPFAM" id="SSF47384">
    <property type="entry name" value="Homodimeric domain of signal transducing histidine kinase"/>
    <property type="match status" value="1"/>
</dbReference>
<evidence type="ECO:0000256" key="5">
    <source>
        <dbReference type="ARBA" id="ARBA00022777"/>
    </source>
</evidence>
<feature type="domain" description="Histidine kinase" evidence="7">
    <location>
        <begin position="414"/>
        <end position="636"/>
    </location>
</feature>
<keyword evidence="4" id="KW-0808">Transferase</keyword>
<dbReference type="PANTHER" id="PTHR43711">
    <property type="entry name" value="TWO-COMPONENT HISTIDINE KINASE"/>
    <property type="match status" value="1"/>
</dbReference>
<name>I6ZZ05_MELRP</name>
<dbReference type="Pfam" id="PF13426">
    <property type="entry name" value="PAS_9"/>
    <property type="match status" value="1"/>
</dbReference>
<evidence type="ECO:0000259" key="8">
    <source>
        <dbReference type="PROSITE" id="PS50112"/>
    </source>
</evidence>
<proteinExistence type="predicted"/>
<dbReference type="SUPFAM" id="SSF55874">
    <property type="entry name" value="ATPase domain of HSP90 chaperone/DNA topoisomerase II/histidine kinase"/>
    <property type="match status" value="1"/>
</dbReference>
<evidence type="ECO:0000313" key="9">
    <source>
        <dbReference type="EMBL" id="AFN74253.1"/>
    </source>
</evidence>
<dbReference type="SMART" id="SM00387">
    <property type="entry name" value="HATPase_c"/>
    <property type="match status" value="1"/>
</dbReference>
<evidence type="ECO:0000256" key="2">
    <source>
        <dbReference type="ARBA" id="ARBA00012438"/>
    </source>
</evidence>
<dbReference type="Gene3D" id="1.10.287.130">
    <property type="match status" value="1"/>
</dbReference>
<dbReference type="Gene3D" id="3.30.565.10">
    <property type="entry name" value="Histidine kinase-like ATPase, C-terminal domain"/>
    <property type="match status" value="1"/>
</dbReference>
<dbReference type="PATRIC" id="fig|1191523.3.peg.1072"/>
<dbReference type="Pfam" id="PF02518">
    <property type="entry name" value="HATPase_c"/>
    <property type="match status" value="1"/>
</dbReference>
<dbReference type="STRING" id="1191523.MROS_1013"/>
<dbReference type="Pfam" id="PF08447">
    <property type="entry name" value="PAS_3"/>
    <property type="match status" value="1"/>
</dbReference>
<evidence type="ECO:0000256" key="3">
    <source>
        <dbReference type="ARBA" id="ARBA00022553"/>
    </source>
</evidence>
<keyword evidence="6" id="KW-0902">Two-component regulatory system</keyword>
<dbReference type="EC" id="2.7.13.3" evidence="2"/>
<dbReference type="Pfam" id="PF00512">
    <property type="entry name" value="HisKA"/>
    <property type="match status" value="1"/>
</dbReference>
<dbReference type="NCBIfam" id="TIGR00229">
    <property type="entry name" value="sensory_box"/>
    <property type="match status" value="3"/>
</dbReference>
<dbReference type="eggNOG" id="COG2205">
    <property type="taxonomic scope" value="Bacteria"/>
</dbReference>
<dbReference type="PROSITE" id="PS50109">
    <property type="entry name" value="HIS_KIN"/>
    <property type="match status" value="1"/>
</dbReference>
<dbReference type="InterPro" id="IPR001610">
    <property type="entry name" value="PAC"/>
</dbReference>
<reference evidence="9 10" key="1">
    <citation type="journal article" date="2013" name="PLoS ONE">
        <title>Genomic analysis of Melioribacter roseus, facultatively anaerobic organotrophic bacterium representing a novel deep lineage within Bacteriodetes/Chlorobi group.</title>
        <authorList>
            <person name="Kadnikov V.V."/>
            <person name="Mardanov A.V."/>
            <person name="Podosokorskaya O.A."/>
            <person name="Gavrilov S.N."/>
            <person name="Kublanov I.V."/>
            <person name="Beletsky A.V."/>
            <person name="Bonch-Osmolovskaya E.A."/>
            <person name="Ravin N.V."/>
        </authorList>
    </citation>
    <scope>NUCLEOTIDE SEQUENCE [LARGE SCALE GENOMIC DNA]</scope>
    <source>
        <strain evidence="10">JCM 17771 / P3M-2</strain>
    </source>
</reference>
<organism evidence="9 10">
    <name type="scientific">Melioribacter roseus (strain DSM 23840 / JCM 17771 / VKM B-2668 / P3M-2)</name>
    <dbReference type="NCBI Taxonomy" id="1191523"/>
    <lineage>
        <taxon>Bacteria</taxon>
        <taxon>Pseudomonadati</taxon>
        <taxon>Ignavibacteriota</taxon>
        <taxon>Ignavibacteria</taxon>
        <taxon>Ignavibacteriales</taxon>
        <taxon>Melioribacteraceae</taxon>
        <taxon>Melioribacter</taxon>
    </lineage>
</organism>
<feature type="domain" description="PAS" evidence="8">
    <location>
        <begin position="274"/>
        <end position="324"/>
    </location>
</feature>
<dbReference type="InterPro" id="IPR000014">
    <property type="entry name" value="PAS"/>
</dbReference>
<dbReference type="InterPro" id="IPR003661">
    <property type="entry name" value="HisK_dim/P_dom"/>
</dbReference>
<dbReference type="PROSITE" id="PS50112">
    <property type="entry name" value="PAS"/>
    <property type="match status" value="1"/>
</dbReference>
<dbReference type="SMART" id="SM00091">
    <property type="entry name" value="PAS"/>
    <property type="match status" value="3"/>
</dbReference>
<accession>I6ZZ05</accession>
<dbReference type="InterPro" id="IPR036097">
    <property type="entry name" value="HisK_dim/P_sf"/>
</dbReference>
<evidence type="ECO:0000256" key="1">
    <source>
        <dbReference type="ARBA" id="ARBA00000085"/>
    </source>
</evidence>
<dbReference type="PRINTS" id="PR00344">
    <property type="entry name" value="BCTRLSENSOR"/>
</dbReference>
<dbReference type="AlphaFoldDB" id="I6ZZ05"/>
<dbReference type="InterPro" id="IPR036890">
    <property type="entry name" value="HATPase_C_sf"/>
</dbReference>
<dbReference type="InterPro" id="IPR013655">
    <property type="entry name" value="PAS_fold_3"/>
</dbReference>
<keyword evidence="3" id="KW-0597">Phosphoprotein</keyword>
<dbReference type="InterPro" id="IPR005467">
    <property type="entry name" value="His_kinase_dom"/>
</dbReference>
<dbReference type="PANTHER" id="PTHR43711:SF29">
    <property type="entry name" value="HISTIDINE KINASE"/>
    <property type="match status" value="1"/>
</dbReference>
<keyword evidence="10" id="KW-1185">Reference proteome</keyword>
<dbReference type="CDD" id="cd00082">
    <property type="entry name" value="HisKA"/>
    <property type="match status" value="1"/>
</dbReference>
<dbReference type="HOGENOM" id="CLU_000445_114_71_10"/>
<sequence length="644" mass="75024">MQKSRKIENIETKLKQHEKRTRLLLKTLCGISYQFDIVENRLVYFEGESIKITGYPARDFISGKIKWNELLCPQDKEIFTEEAEKLRTRKKHTADRIYRIKHKNGSVRWIRDIAEITVFGNHKVINGILYDVTEQIKLKNNLIKAEFSYRSAIDNSPNIIFTVGKNLRFTYLNHAAQAVFGNAEETKSKKATDFILPPIIIEGKEYGKSYMKKIVSEVFEGRTFSDIELKYKSGVKGELITVTRIYPEFTHDKKTYACVFASTDITDRKKQEEKLRAIEKSIEFSHDPIFWVNSKGNIIYANESACRKLGYSKNELLSMSVFDIDPHLKRKEWKEHWKKSINKKYYTFETQHKNRKGEIIPVEISVTSFEYKGETIHSDFARDISDRKKYEIELIKAKEKAEHSEKLKSAFLAQMSHEIRSPLHRILGYVSILKDFIAENLPEKTNQTDEYFHGVELASNRLIRTIDSILNMSELQTRSYEPVFKKFDLNDRLILLYNEYHNFARVKNLEFKLERKTKETQITGDDYSIVQIFANLIDNAIKYTEKGGVKIVIGRNKNRRLFVEVSDTGIGISDEFREELFKPFMQEEHGYTRKYEGSGLGLALVKNYCRINKAAITVKSGKNKGSVFRVTFKGGDYLVDLDTT</sequence>
<dbReference type="InterPro" id="IPR013656">
    <property type="entry name" value="PAS_4"/>
</dbReference>
<dbReference type="KEGG" id="mro:MROS_1013"/>
<dbReference type="InterPro" id="IPR050736">
    <property type="entry name" value="Sensor_HK_Regulatory"/>
</dbReference>
<dbReference type="Pfam" id="PF08448">
    <property type="entry name" value="PAS_4"/>
    <property type="match status" value="1"/>
</dbReference>
<dbReference type="SUPFAM" id="SSF55785">
    <property type="entry name" value="PYP-like sensor domain (PAS domain)"/>
    <property type="match status" value="3"/>
</dbReference>
<protein>
    <recommendedName>
        <fullName evidence="2">histidine kinase</fullName>
        <ecNumber evidence="2">2.7.13.3</ecNumber>
    </recommendedName>
</protein>
<evidence type="ECO:0000256" key="4">
    <source>
        <dbReference type="ARBA" id="ARBA00022679"/>
    </source>
</evidence>
<dbReference type="SMART" id="SM00086">
    <property type="entry name" value="PAC"/>
    <property type="match status" value="3"/>
</dbReference>
<dbReference type="InterPro" id="IPR003594">
    <property type="entry name" value="HATPase_dom"/>
</dbReference>
<evidence type="ECO:0000259" key="7">
    <source>
        <dbReference type="PROSITE" id="PS50109"/>
    </source>
</evidence>
<dbReference type="SMART" id="SM00388">
    <property type="entry name" value="HisKA"/>
    <property type="match status" value="1"/>
</dbReference>
<dbReference type="CDD" id="cd00130">
    <property type="entry name" value="PAS"/>
    <property type="match status" value="1"/>
</dbReference>
<dbReference type="InterPro" id="IPR035965">
    <property type="entry name" value="PAS-like_dom_sf"/>
</dbReference>
<keyword evidence="5 9" id="KW-0418">Kinase</keyword>
<dbReference type="GO" id="GO:0000155">
    <property type="term" value="F:phosphorelay sensor kinase activity"/>
    <property type="evidence" value="ECO:0007669"/>
    <property type="project" value="InterPro"/>
</dbReference>
<gene>
    <name evidence="9" type="ordered locus">MROS_1013</name>
</gene>
<dbReference type="Gene3D" id="3.30.450.20">
    <property type="entry name" value="PAS domain"/>
    <property type="match status" value="3"/>
</dbReference>